<evidence type="ECO:0000313" key="2">
    <source>
        <dbReference type="EMBL" id="KAF2024021.1"/>
    </source>
</evidence>
<proteinExistence type="predicted"/>
<accession>A0A9P4GZK0</accession>
<organism evidence="2 3">
    <name type="scientific">Setomelanomma holmii</name>
    <dbReference type="NCBI Taxonomy" id="210430"/>
    <lineage>
        <taxon>Eukaryota</taxon>
        <taxon>Fungi</taxon>
        <taxon>Dikarya</taxon>
        <taxon>Ascomycota</taxon>
        <taxon>Pezizomycotina</taxon>
        <taxon>Dothideomycetes</taxon>
        <taxon>Pleosporomycetidae</taxon>
        <taxon>Pleosporales</taxon>
        <taxon>Pleosporineae</taxon>
        <taxon>Phaeosphaeriaceae</taxon>
        <taxon>Setomelanomma</taxon>
    </lineage>
</organism>
<dbReference type="OrthoDB" id="3669279at2759"/>
<evidence type="ECO:0000313" key="3">
    <source>
        <dbReference type="Proteomes" id="UP000799777"/>
    </source>
</evidence>
<reference evidence="2" key="1">
    <citation type="journal article" date="2020" name="Stud. Mycol.">
        <title>101 Dothideomycetes genomes: a test case for predicting lifestyles and emergence of pathogens.</title>
        <authorList>
            <person name="Haridas S."/>
            <person name="Albert R."/>
            <person name="Binder M."/>
            <person name="Bloem J."/>
            <person name="Labutti K."/>
            <person name="Salamov A."/>
            <person name="Andreopoulos B."/>
            <person name="Baker S."/>
            <person name="Barry K."/>
            <person name="Bills G."/>
            <person name="Bluhm B."/>
            <person name="Cannon C."/>
            <person name="Castanera R."/>
            <person name="Culley D."/>
            <person name="Daum C."/>
            <person name="Ezra D."/>
            <person name="Gonzalez J."/>
            <person name="Henrissat B."/>
            <person name="Kuo A."/>
            <person name="Liang C."/>
            <person name="Lipzen A."/>
            <person name="Lutzoni F."/>
            <person name="Magnuson J."/>
            <person name="Mondo S."/>
            <person name="Nolan M."/>
            <person name="Ohm R."/>
            <person name="Pangilinan J."/>
            <person name="Park H.-J."/>
            <person name="Ramirez L."/>
            <person name="Alfaro M."/>
            <person name="Sun H."/>
            <person name="Tritt A."/>
            <person name="Yoshinaga Y."/>
            <person name="Zwiers L.-H."/>
            <person name="Turgeon B."/>
            <person name="Goodwin S."/>
            <person name="Spatafora J."/>
            <person name="Crous P."/>
            <person name="Grigoriev I."/>
        </authorList>
    </citation>
    <scope>NUCLEOTIDE SEQUENCE</scope>
    <source>
        <strain evidence="2">CBS 110217</strain>
    </source>
</reference>
<protein>
    <recommendedName>
        <fullName evidence="1">Dienelactone hydrolase domain-containing protein</fullName>
    </recommendedName>
</protein>
<feature type="domain" description="Dienelactone hydrolase" evidence="1">
    <location>
        <begin position="125"/>
        <end position="193"/>
    </location>
</feature>
<dbReference type="Gene3D" id="3.40.50.1820">
    <property type="entry name" value="alpha/beta hydrolase"/>
    <property type="match status" value="1"/>
</dbReference>
<dbReference type="Pfam" id="PF01738">
    <property type="entry name" value="DLH"/>
    <property type="match status" value="1"/>
</dbReference>
<keyword evidence="3" id="KW-1185">Reference proteome</keyword>
<sequence>MDSSSLLPEMSDAFSIWDTGPIDHAFTLTSPNNSKDPSTAVVNSVSCSWLLSFKPSSAPNNCAILILGGGGYIELMVGREGIQVARWLCSLGFHCFVLTLELPEKQESYDVVQPDVQLRDEVPRTFVVYAGNDKVVPVVNAYRLAQAIQEKRVGVEVHVFADAPHGFTLDTVGLPVSAWTGMCAAWMKQLRLFG</sequence>
<dbReference type="Proteomes" id="UP000799777">
    <property type="component" value="Unassembled WGS sequence"/>
</dbReference>
<name>A0A9P4GZK0_9PLEO</name>
<gene>
    <name evidence="2" type="ORF">EK21DRAFT_94449</name>
</gene>
<evidence type="ECO:0000259" key="1">
    <source>
        <dbReference type="Pfam" id="PF01738"/>
    </source>
</evidence>
<dbReference type="InterPro" id="IPR029058">
    <property type="entry name" value="AB_hydrolase_fold"/>
</dbReference>
<dbReference type="AlphaFoldDB" id="A0A9P4GZK0"/>
<dbReference type="InterPro" id="IPR002925">
    <property type="entry name" value="Dienelactn_hydro"/>
</dbReference>
<dbReference type="SUPFAM" id="SSF53474">
    <property type="entry name" value="alpha/beta-Hydrolases"/>
    <property type="match status" value="1"/>
</dbReference>
<dbReference type="GO" id="GO:0016787">
    <property type="term" value="F:hydrolase activity"/>
    <property type="evidence" value="ECO:0007669"/>
    <property type="project" value="InterPro"/>
</dbReference>
<dbReference type="EMBL" id="ML978313">
    <property type="protein sequence ID" value="KAF2024021.1"/>
    <property type="molecule type" value="Genomic_DNA"/>
</dbReference>
<comment type="caution">
    <text evidence="2">The sequence shown here is derived from an EMBL/GenBank/DDBJ whole genome shotgun (WGS) entry which is preliminary data.</text>
</comment>